<organism evidence="16 17">
    <name type="scientific">Aphanomyces astaci</name>
    <name type="common">Crayfish plague agent</name>
    <dbReference type="NCBI Taxonomy" id="112090"/>
    <lineage>
        <taxon>Eukaryota</taxon>
        <taxon>Sar</taxon>
        <taxon>Stramenopiles</taxon>
        <taxon>Oomycota</taxon>
        <taxon>Saprolegniomycetes</taxon>
        <taxon>Saprolegniales</taxon>
        <taxon>Verrucalvaceae</taxon>
        <taxon>Aphanomyces</taxon>
    </lineage>
</organism>
<dbReference type="PROSITE" id="PS00124">
    <property type="entry name" value="FBPASE"/>
    <property type="match status" value="1"/>
</dbReference>
<evidence type="ECO:0000256" key="7">
    <source>
        <dbReference type="ARBA" id="ARBA00022723"/>
    </source>
</evidence>
<evidence type="ECO:0000256" key="13">
    <source>
        <dbReference type="SAM" id="MobiDB-lite"/>
    </source>
</evidence>
<proteinExistence type="inferred from homology"/>
<evidence type="ECO:0000256" key="12">
    <source>
        <dbReference type="RuleBase" id="RU000508"/>
    </source>
</evidence>
<dbReference type="EC" id="3.1.3.11" evidence="5"/>
<feature type="region of interest" description="Disordered" evidence="13">
    <location>
        <begin position="846"/>
        <end position="872"/>
    </location>
</feature>
<dbReference type="EMBL" id="QUTG01001991">
    <property type="protein sequence ID" value="RHY98076.1"/>
    <property type="molecule type" value="Genomic_DNA"/>
</dbReference>
<evidence type="ECO:0000256" key="11">
    <source>
        <dbReference type="ARBA" id="ARBA00040159"/>
    </source>
</evidence>
<keyword evidence="7" id="KW-0479">Metal-binding</keyword>
<keyword evidence="6" id="KW-0963">Cytoplasm</keyword>
<evidence type="ECO:0000256" key="2">
    <source>
        <dbReference type="ARBA" id="ARBA00001946"/>
    </source>
</evidence>
<gene>
    <name evidence="16" type="ORF">DYB35_007305</name>
</gene>
<dbReference type="GO" id="GO:0005829">
    <property type="term" value="C:cytosol"/>
    <property type="evidence" value="ECO:0007669"/>
    <property type="project" value="TreeGrafter"/>
</dbReference>
<evidence type="ECO:0000256" key="8">
    <source>
        <dbReference type="ARBA" id="ARBA00022801"/>
    </source>
</evidence>
<feature type="region of interest" description="Disordered" evidence="13">
    <location>
        <begin position="718"/>
        <end position="743"/>
    </location>
</feature>
<dbReference type="GO" id="GO:0042132">
    <property type="term" value="F:fructose 1,6-bisphosphate 1-phosphatase activity"/>
    <property type="evidence" value="ECO:0007669"/>
    <property type="project" value="UniProtKB-EC"/>
</dbReference>
<dbReference type="GO" id="GO:0005986">
    <property type="term" value="P:sucrose biosynthetic process"/>
    <property type="evidence" value="ECO:0007669"/>
    <property type="project" value="TreeGrafter"/>
</dbReference>
<dbReference type="GO" id="GO:0006000">
    <property type="term" value="P:fructose metabolic process"/>
    <property type="evidence" value="ECO:0007669"/>
    <property type="project" value="TreeGrafter"/>
</dbReference>
<evidence type="ECO:0000313" key="16">
    <source>
        <dbReference type="EMBL" id="RHY98076.1"/>
    </source>
</evidence>
<comment type="catalytic activity">
    <reaction evidence="1">
        <text>beta-D-fructose 1,6-bisphosphate + H2O = beta-D-fructose 6-phosphate + phosphate</text>
        <dbReference type="Rhea" id="RHEA:11064"/>
        <dbReference type="ChEBI" id="CHEBI:15377"/>
        <dbReference type="ChEBI" id="CHEBI:32966"/>
        <dbReference type="ChEBI" id="CHEBI:43474"/>
        <dbReference type="ChEBI" id="CHEBI:57634"/>
        <dbReference type="EC" id="3.1.3.11"/>
    </reaction>
</comment>
<dbReference type="PRINTS" id="PR00115">
    <property type="entry name" value="F16BPHPHTASE"/>
</dbReference>
<dbReference type="InterPro" id="IPR044015">
    <property type="entry name" value="FBPase_C_dom"/>
</dbReference>
<dbReference type="InterPro" id="IPR000146">
    <property type="entry name" value="FBPase_class-1"/>
</dbReference>
<protein>
    <recommendedName>
        <fullName evidence="11">Fructose-1,6-bisphosphatase, cytosolic</fullName>
        <ecNumber evidence="5">3.1.3.11</ecNumber>
    </recommendedName>
</protein>
<feature type="compositionally biased region" description="Basic residues" evidence="13">
    <location>
        <begin position="862"/>
        <end position="872"/>
    </location>
</feature>
<evidence type="ECO:0000259" key="14">
    <source>
        <dbReference type="Pfam" id="PF00316"/>
    </source>
</evidence>
<evidence type="ECO:0000256" key="3">
    <source>
        <dbReference type="ARBA" id="ARBA00004496"/>
    </source>
</evidence>
<feature type="compositionally biased region" description="Basic residues" evidence="13">
    <location>
        <begin position="718"/>
        <end position="728"/>
    </location>
</feature>
<dbReference type="Pfam" id="PF00316">
    <property type="entry name" value="FBPase"/>
    <property type="match status" value="1"/>
</dbReference>
<dbReference type="GO" id="GO:0046872">
    <property type="term" value="F:metal ion binding"/>
    <property type="evidence" value="ECO:0007669"/>
    <property type="project" value="UniProtKB-KW"/>
</dbReference>
<dbReference type="InterPro" id="IPR028343">
    <property type="entry name" value="FBPtase"/>
</dbReference>
<evidence type="ECO:0000256" key="6">
    <source>
        <dbReference type="ARBA" id="ARBA00022490"/>
    </source>
</evidence>
<dbReference type="PANTHER" id="PTHR11556:SF41">
    <property type="entry name" value="FRUCTOSE-1,6-BISPHOSPHATASE, CYTOSOLIC"/>
    <property type="match status" value="1"/>
</dbReference>
<dbReference type="AlphaFoldDB" id="A0A3R7ABF8"/>
<dbReference type="PANTHER" id="PTHR11556">
    <property type="entry name" value="FRUCTOSE-1,6-BISPHOSPHATASE-RELATED"/>
    <property type="match status" value="1"/>
</dbReference>
<evidence type="ECO:0000259" key="15">
    <source>
        <dbReference type="Pfam" id="PF18913"/>
    </source>
</evidence>
<evidence type="ECO:0000256" key="1">
    <source>
        <dbReference type="ARBA" id="ARBA00001273"/>
    </source>
</evidence>
<evidence type="ECO:0000313" key="17">
    <source>
        <dbReference type="Proteomes" id="UP000285712"/>
    </source>
</evidence>
<evidence type="ECO:0000256" key="4">
    <source>
        <dbReference type="ARBA" id="ARBA00010941"/>
    </source>
</evidence>
<evidence type="ECO:0000256" key="10">
    <source>
        <dbReference type="ARBA" id="ARBA00023277"/>
    </source>
</evidence>
<dbReference type="GO" id="GO:0006002">
    <property type="term" value="P:fructose 6-phosphate metabolic process"/>
    <property type="evidence" value="ECO:0007669"/>
    <property type="project" value="TreeGrafter"/>
</dbReference>
<feature type="region of interest" description="Disordered" evidence="13">
    <location>
        <begin position="327"/>
        <end position="355"/>
    </location>
</feature>
<feature type="domain" description="Fructose-1-6-bisphosphatase class I N-terminal" evidence="14">
    <location>
        <begin position="8"/>
        <end position="57"/>
    </location>
</feature>
<accession>A0A3R7ABF8</accession>
<dbReference type="VEuPathDB" id="FungiDB:H257_00991"/>
<dbReference type="Proteomes" id="UP000285712">
    <property type="component" value="Unassembled WGS sequence"/>
</dbReference>
<dbReference type="GO" id="GO:0006094">
    <property type="term" value="P:gluconeogenesis"/>
    <property type="evidence" value="ECO:0007669"/>
    <property type="project" value="TreeGrafter"/>
</dbReference>
<comment type="similarity">
    <text evidence="4 12">Belongs to the FBPase class 1 family.</text>
</comment>
<dbReference type="Pfam" id="PF18913">
    <property type="entry name" value="FBPase_C"/>
    <property type="match status" value="1"/>
</dbReference>
<dbReference type="SUPFAM" id="SSF56655">
    <property type="entry name" value="Carbohydrate phosphatase"/>
    <property type="match status" value="1"/>
</dbReference>
<dbReference type="Gene3D" id="3.30.540.10">
    <property type="entry name" value="Fructose-1,6-Bisphosphatase, subunit A, domain 1"/>
    <property type="match status" value="1"/>
</dbReference>
<name>A0A3R7ABF8_APHAT</name>
<comment type="subcellular location">
    <subcellularLocation>
        <location evidence="3">Cytoplasm</location>
    </subcellularLocation>
</comment>
<feature type="domain" description="Fructose-1-6-bisphosphatase class 1 C-terminal" evidence="15">
    <location>
        <begin position="77"/>
        <end position="145"/>
    </location>
</feature>
<feature type="compositionally biased region" description="Polar residues" evidence="13">
    <location>
        <begin position="336"/>
        <end position="355"/>
    </location>
</feature>
<dbReference type="InterPro" id="IPR033391">
    <property type="entry name" value="FBPase_N"/>
</dbReference>
<keyword evidence="9" id="KW-0460">Magnesium</keyword>
<evidence type="ECO:0000256" key="9">
    <source>
        <dbReference type="ARBA" id="ARBA00022842"/>
    </source>
</evidence>
<keyword evidence="8 12" id="KW-0378">Hydrolase</keyword>
<dbReference type="InterPro" id="IPR020548">
    <property type="entry name" value="Fructose_bisphosphatase_AS"/>
</dbReference>
<dbReference type="Gene3D" id="3.40.190.80">
    <property type="match status" value="1"/>
</dbReference>
<comment type="cofactor">
    <cofactor evidence="2">
        <name>Mg(2+)</name>
        <dbReference type="ChEBI" id="CHEBI:18420"/>
    </cofactor>
</comment>
<comment type="caution">
    <text evidence="16">The sequence shown here is derived from an EMBL/GenBank/DDBJ whole genome shotgun (WGS) entry which is preliminary data.</text>
</comment>
<reference evidence="16 17" key="1">
    <citation type="submission" date="2018-08" db="EMBL/GenBank/DDBJ databases">
        <title>Aphanomyces genome sequencing and annotation.</title>
        <authorList>
            <person name="Minardi D."/>
            <person name="Oidtmann B."/>
            <person name="Van Der Giezen M."/>
            <person name="Studholme D.J."/>
        </authorList>
    </citation>
    <scope>NUCLEOTIDE SEQUENCE [LARGE SCALE GENOMIC DNA]</scope>
    <source>
        <strain evidence="16 17">Sv</strain>
    </source>
</reference>
<dbReference type="GO" id="GO:0030388">
    <property type="term" value="P:fructose 1,6-bisphosphate metabolic process"/>
    <property type="evidence" value="ECO:0007669"/>
    <property type="project" value="TreeGrafter"/>
</dbReference>
<sequence>MRMNILSLSDILQPGKSLVAAGYCMYGSSTQLVLTWGNGVVGFTLDPTIGSFILSHPDIKIPSNPKTVRITVTLFIAYSARYVGSMVSDVHRTLLYGGIFFYPADKKSGKLRLLYEANPMSFIVEQAGGISTTGTQRVLDLIPAHPSSALRRARTDSALQLFFHGHPQHTTTSLSASGDHAAQGTPVDPHYVSLSDIQLADSTESSSNHTGDAELRAMLAQCVAAVSSPPPPPRALAAILFETSVHHLVEMHFRVSAIHACEAYVAARRALVQTFVGQLDRGIDAGDGAASSKLNTQVHMLTTVYKNDVQVLRRSIARFEDASREALKRRGHHLHTSTTSTAGPSGLSSPRSTASMDKDDLELQFVASRAQVDHDVLDVLDFHDQVDANNAVAAVQLATTRVCELEYAVGHVRLLQSFFDAKASRREELELERRSRLLVLKNPHSELRHYLPQLHADLDELLTQFTAGQARLAAAIADEAKHQEDTLLRAMCCVRDSDASSTVLLHPTLHTGRIHDGLWAKLSAVERLVAIETRLPPTLHQWLALGHAQAHLPSNADAVGAAVAVAVAKESQALTRQHAERMRALEEAHAVEMDTLRKDRRQRQVRAVLRKWTQSLEGGTSPPMLELEDDETPIDPEDEVELSHDHRAELLAVVRLTRMVARRRAIAAKQRAAAHVAHLTTLQQTHKQMLATLAEELDCEQSLEHARLMDRVRKRRAVRGIPHQHHKSGAASGDESNDDAADEKKVVMAEHEAVLAQVEATAAKKATDATVAALAAEAVTIGLSDGGGSTPEVPSGPISRHLPTDDAFGTLVKRMAETDVTRVQCSISQVHAIEKVLLQMRARVKDTAKSSGSGNPKQVVGGKRKKPAVAFR</sequence>
<evidence type="ECO:0000256" key="5">
    <source>
        <dbReference type="ARBA" id="ARBA00013093"/>
    </source>
</evidence>
<keyword evidence="10 12" id="KW-0119">Carbohydrate metabolism</keyword>